<dbReference type="Proteomes" id="UP001247620">
    <property type="component" value="Unassembled WGS sequence"/>
</dbReference>
<keyword evidence="2" id="KW-0808">Transferase</keyword>
<proteinExistence type="predicted"/>
<dbReference type="InterPro" id="IPR002201">
    <property type="entry name" value="Glyco_trans_9"/>
</dbReference>
<evidence type="ECO:0000256" key="2">
    <source>
        <dbReference type="ARBA" id="ARBA00022679"/>
    </source>
</evidence>
<organism evidence="3 4">
    <name type="scientific">Mucilaginibacter pocheonensis</name>
    <dbReference type="NCBI Taxonomy" id="398050"/>
    <lineage>
        <taxon>Bacteria</taxon>
        <taxon>Pseudomonadati</taxon>
        <taxon>Bacteroidota</taxon>
        <taxon>Sphingobacteriia</taxon>
        <taxon>Sphingobacteriales</taxon>
        <taxon>Sphingobacteriaceae</taxon>
        <taxon>Mucilaginibacter</taxon>
    </lineage>
</organism>
<accession>A0ABU1TCQ7</accession>
<dbReference type="EMBL" id="JAVDUU010000003">
    <property type="protein sequence ID" value="MDR6943182.1"/>
    <property type="molecule type" value="Genomic_DNA"/>
</dbReference>
<gene>
    <name evidence="3" type="ORF">J2W55_003035</name>
</gene>
<evidence type="ECO:0000313" key="4">
    <source>
        <dbReference type="Proteomes" id="UP001247620"/>
    </source>
</evidence>
<dbReference type="CDD" id="cd03789">
    <property type="entry name" value="GT9_LPS_heptosyltransferase"/>
    <property type="match status" value="1"/>
</dbReference>
<dbReference type="Pfam" id="PF01075">
    <property type="entry name" value="Glyco_transf_9"/>
    <property type="match status" value="1"/>
</dbReference>
<dbReference type="SUPFAM" id="SSF53756">
    <property type="entry name" value="UDP-Glycosyltransferase/glycogen phosphorylase"/>
    <property type="match status" value="1"/>
</dbReference>
<sequence>MGDLIMSGPAIRALKESFDARITVLTSSMAVGIAKNMPEIDDVIIFDVPWIKTKLVHKTYVFNEIIEEVKGRKFDAAVIFTVYSQNPLPSAMIAYMAGIPKRLAYCRENPYQLLTEWVPDKEPYSIIKHQVWRDLSLVATVGAFTKNESLFLQQNYELWAVVEQKLGRIGVDIGKKWMILHAGVSEEKRQFALEKWVSTGKKIIDELGYQLILTGSVTEKALTDQLENAIGTGSFSAGGLFNIDEFVLLIGKAPIVLSVNTATAHIAAAVGTAVVVLYALTNPQHTPWRSVCKVLPFDVPEAAQSKNEVIRFVNDKLFNKPVEMPTEDNIIDAMKELITFGTHVSTSVKPGVIS</sequence>
<evidence type="ECO:0000313" key="3">
    <source>
        <dbReference type="EMBL" id="MDR6943182.1"/>
    </source>
</evidence>
<keyword evidence="1" id="KW-0328">Glycosyltransferase</keyword>
<dbReference type="InterPro" id="IPR051199">
    <property type="entry name" value="LPS_LOS_Heptosyltrfase"/>
</dbReference>
<reference evidence="3 4" key="1">
    <citation type="submission" date="2023-07" db="EMBL/GenBank/DDBJ databases">
        <title>Sorghum-associated microbial communities from plants grown in Nebraska, USA.</title>
        <authorList>
            <person name="Schachtman D."/>
        </authorList>
    </citation>
    <scope>NUCLEOTIDE SEQUENCE [LARGE SCALE GENOMIC DNA]</scope>
    <source>
        <strain evidence="3 4">3262</strain>
    </source>
</reference>
<dbReference type="PANTHER" id="PTHR30160">
    <property type="entry name" value="TETRAACYLDISACCHARIDE 4'-KINASE-RELATED"/>
    <property type="match status" value="1"/>
</dbReference>
<comment type="caution">
    <text evidence="3">The sequence shown here is derived from an EMBL/GenBank/DDBJ whole genome shotgun (WGS) entry which is preliminary data.</text>
</comment>
<name>A0ABU1TCQ7_9SPHI</name>
<protein>
    <submittedName>
        <fullName evidence="3">ADP-heptose:LPS heptosyltransferase</fullName>
    </submittedName>
</protein>
<evidence type="ECO:0000256" key="1">
    <source>
        <dbReference type="ARBA" id="ARBA00022676"/>
    </source>
</evidence>
<keyword evidence="4" id="KW-1185">Reference proteome</keyword>
<dbReference type="RefSeq" id="WP_310096999.1">
    <property type="nucleotide sequence ID" value="NZ_JAVDUU010000003.1"/>
</dbReference>
<dbReference type="Gene3D" id="3.40.50.2000">
    <property type="entry name" value="Glycogen Phosphorylase B"/>
    <property type="match status" value="2"/>
</dbReference>